<dbReference type="EnsemblMetazoa" id="AFAF003837-RA">
    <property type="protein sequence ID" value="AFAF003837-PA"/>
    <property type="gene ID" value="AFAF003837"/>
</dbReference>
<evidence type="ECO:0000313" key="10">
    <source>
        <dbReference type="Proteomes" id="UP000075886"/>
    </source>
</evidence>
<keyword evidence="4" id="KW-0443">Lipid metabolism</keyword>
<evidence type="ECO:0000256" key="6">
    <source>
        <dbReference type="ARBA" id="ARBA00073937"/>
    </source>
</evidence>
<dbReference type="InterPro" id="IPR024130">
    <property type="entry name" value="DAP1/DAPL1"/>
</dbReference>
<feature type="compositionally biased region" description="Basic and acidic residues" evidence="8">
    <location>
        <begin position="29"/>
        <end position="39"/>
    </location>
</feature>
<keyword evidence="3" id="KW-0276">Fatty acid metabolism</keyword>
<evidence type="ECO:0000256" key="4">
    <source>
        <dbReference type="ARBA" id="ARBA00023098"/>
    </source>
</evidence>
<dbReference type="Gene3D" id="3.90.226.10">
    <property type="entry name" value="2-enoyl-CoA Hydratase, Chain A, domain 1"/>
    <property type="match status" value="1"/>
</dbReference>
<keyword evidence="10" id="KW-1185">Reference proteome</keyword>
<dbReference type="EC" id="4.2.1.17" evidence="2"/>
<evidence type="ECO:0000256" key="5">
    <source>
        <dbReference type="ARBA" id="ARBA00023239"/>
    </source>
</evidence>
<dbReference type="PANTHER" id="PTHR11941">
    <property type="entry name" value="ENOYL-COA HYDRATASE-RELATED"/>
    <property type="match status" value="1"/>
</dbReference>
<dbReference type="SUPFAM" id="SSF52096">
    <property type="entry name" value="ClpP/crotonase"/>
    <property type="match status" value="1"/>
</dbReference>
<protein>
    <recommendedName>
        <fullName evidence="6">Probable enoyl-CoA hydratase, mitochondrial</fullName>
        <ecNumber evidence="2">4.2.1.17</ecNumber>
    </recommendedName>
</protein>
<dbReference type="InterPro" id="IPR001753">
    <property type="entry name" value="Enoyl-CoA_hydra/iso"/>
</dbReference>
<dbReference type="Proteomes" id="UP000075886">
    <property type="component" value="Unassembled WGS sequence"/>
</dbReference>
<feature type="region of interest" description="Disordered" evidence="8">
    <location>
        <begin position="1"/>
        <end position="88"/>
    </location>
</feature>
<evidence type="ECO:0000256" key="1">
    <source>
        <dbReference type="ARBA" id="ARBA00005254"/>
    </source>
</evidence>
<dbReference type="PANTHER" id="PTHR11941:SF54">
    <property type="entry name" value="ENOYL-COA HYDRATASE, MITOCHONDRIAL"/>
    <property type="match status" value="1"/>
</dbReference>
<dbReference type="PROSITE" id="PS00166">
    <property type="entry name" value="ENOYL_COA_HYDRATASE"/>
    <property type="match status" value="1"/>
</dbReference>
<reference evidence="10" key="1">
    <citation type="submission" date="2014-01" db="EMBL/GenBank/DDBJ databases">
        <title>The Genome Sequence of Anopheles farauti FAR1 (V2).</title>
        <authorList>
            <consortium name="The Broad Institute Genomics Platform"/>
            <person name="Neafsey D.E."/>
            <person name="Besansky N."/>
            <person name="Howell P."/>
            <person name="Walton C."/>
            <person name="Young S.K."/>
            <person name="Zeng Q."/>
            <person name="Gargeya S."/>
            <person name="Fitzgerald M."/>
            <person name="Haas B."/>
            <person name="Abouelleil A."/>
            <person name="Allen A.W."/>
            <person name="Alvarado L."/>
            <person name="Arachchi H.M."/>
            <person name="Berlin A.M."/>
            <person name="Chapman S.B."/>
            <person name="Gainer-Dewar J."/>
            <person name="Goldberg J."/>
            <person name="Griggs A."/>
            <person name="Gujja S."/>
            <person name="Hansen M."/>
            <person name="Howarth C."/>
            <person name="Imamovic A."/>
            <person name="Ireland A."/>
            <person name="Larimer J."/>
            <person name="McCowan C."/>
            <person name="Murphy C."/>
            <person name="Pearson M."/>
            <person name="Poon T.W."/>
            <person name="Priest M."/>
            <person name="Roberts A."/>
            <person name="Saif S."/>
            <person name="Shea T."/>
            <person name="Sisk P."/>
            <person name="Sykes S."/>
            <person name="Wortman J."/>
            <person name="Nusbaum C."/>
            <person name="Birren B."/>
        </authorList>
    </citation>
    <scope>NUCLEOTIDE SEQUENCE [LARGE SCALE GENOMIC DNA]</scope>
    <source>
        <strain evidence="10">FAR1</strain>
    </source>
</reference>
<name>A0A182Q659_9DIPT</name>
<dbReference type="Pfam" id="PF15228">
    <property type="entry name" value="DAP"/>
    <property type="match status" value="1"/>
</dbReference>
<dbReference type="GO" id="GO:0006635">
    <property type="term" value="P:fatty acid beta-oxidation"/>
    <property type="evidence" value="ECO:0007669"/>
    <property type="project" value="TreeGrafter"/>
</dbReference>
<evidence type="ECO:0000256" key="8">
    <source>
        <dbReference type="SAM" id="MobiDB-lite"/>
    </source>
</evidence>
<dbReference type="VEuPathDB" id="VectorBase:AFAF003837"/>
<keyword evidence="5" id="KW-0456">Lyase</keyword>
<dbReference type="AlphaFoldDB" id="A0A182Q659"/>
<evidence type="ECO:0000256" key="7">
    <source>
        <dbReference type="RuleBase" id="RU003707"/>
    </source>
</evidence>
<dbReference type="GO" id="GO:0004300">
    <property type="term" value="F:enoyl-CoA hydratase activity"/>
    <property type="evidence" value="ECO:0007669"/>
    <property type="project" value="UniProtKB-EC"/>
</dbReference>
<evidence type="ECO:0000313" key="9">
    <source>
        <dbReference type="EnsemblMetazoa" id="AFAF003837-PA"/>
    </source>
</evidence>
<dbReference type="FunFam" id="1.10.12.10:FF:000001">
    <property type="entry name" value="Probable enoyl-CoA hydratase, mitochondrial"/>
    <property type="match status" value="1"/>
</dbReference>
<comment type="similarity">
    <text evidence="1 7">Belongs to the enoyl-CoA hydratase/isomerase family.</text>
</comment>
<dbReference type="GO" id="GO:0005739">
    <property type="term" value="C:mitochondrion"/>
    <property type="evidence" value="ECO:0007669"/>
    <property type="project" value="TreeGrafter"/>
</dbReference>
<dbReference type="InterPro" id="IPR014748">
    <property type="entry name" value="Enoyl-CoA_hydra_C"/>
</dbReference>
<dbReference type="EMBL" id="AXCN02001095">
    <property type="status" value="NOT_ANNOTATED_CDS"/>
    <property type="molecule type" value="Genomic_DNA"/>
</dbReference>
<dbReference type="FunFam" id="3.90.226.10:FF:000019">
    <property type="entry name" value="Enoyl-CoA hydratase, mitochondrial"/>
    <property type="match status" value="1"/>
</dbReference>
<dbReference type="InterPro" id="IPR018376">
    <property type="entry name" value="Enoyl-CoA_hyd/isom_CS"/>
</dbReference>
<dbReference type="CDD" id="cd06558">
    <property type="entry name" value="crotonase-like"/>
    <property type="match status" value="1"/>
</dbReference>
<accession>A0A182Q659</accession>
<dbReference type="STRING" id="69004.A0A182Q659"/>
<dbReference type="Gene3D" id="1.10.12.10">
    <property type="entry name" value="Lyase 2-enoyl-coa Hydratase, Chain A, domain 2"/>
    <property type="match status" value="1"/>
</dbReference>
<dbReference type="InterPro" id="IPR029045">
    <property type="entry name" value="ClpP/crotonase-like_dom_sf"/>
</dbReference>
<proteinExistence type="inferred from homology"/>
<reference evidence="9" key="2">
    <citation type="submission" date="2020-05" db="UniProtKB">
        <authorList>
            <consortium name="EnsemblMetazoa"/>
        </authorList>
    </citation>
    <scope>IDENTIFICATION</scope>
    <source>
        <strain evidence="9">FAR1</strain>
    </source>
</reference>
<evidence type="ECO:0000256" key="3">
    <source>
        <dbReference type="ARBA" id="ARBA00022832"/>
    </source>
</evidence>
<evidence type="ECO:0000256" key="2">
    <source>
        <dbReference type="ARBA" id="ARBA00012076"/>
    </source>
</evidence>
<dbReference type="Pfam" id="PF00378">
    <property type="entry name" value="ECH_1"/>
    <property type="match status" value="1"/>
</dbReference>
<organism evidence="9 10">
    <name type="scientific">Anopheles farauti</name>
    <dbReference type="NCBI Taxonomy" id="69004"/>
    <lineage>
        <taxon>Eukaryota</taxon>
        <taxon>Metazoa</taxon>
        <taxon>Ecdysozoa</taxon>
        <taxon>Arthropoda</taxon>
        <taxon>Hexapoda</taxon>
        <taxon>Insecta</taxon>
        <taxon>Pterygota</taxon>
        <taxon>Neoptera</taxon>
        <taxon>Endopterygota</taxon>
        <taxon>Diptera</taxon>
        <taxon>Nematocera</taxon>
        <taxon>Culicoidea</taxon>
        <taxon>Culicidae</taxon>
        <taxon>Anophelinae</taxon>
        <taxon>Anopheles</taxon>
    </lineage>
</organism>
<sequence length="383" mass="41331">MADEDKGLVAGHPPAVKAGGMRIVQHKTPNTERPAKDPVEVIGLSNPSPNVNTGEVAETAKSSKHTDHSVEASQVAHAQKPPAAVHNKPVNHIQQPRNQLVRNASVSQQQHHANLLRFYSSAPKSYEFIKAELTGEKKNVALITLNRPKALNALCNGLVEEISDALDRYEADDSIGAIVITGSEKAFAAGADIKEMQPNTYAKCINTNFLANWTRVAKSQKPIIAAVNGYALGGGCELAMMCDIIYAGEKARFGQPEIALGTIPGAGGTQRTTLAMGKSKAMEMCLTGNMITAEEAERSGLVSKVFPADKVVAEAVKLGEKIGTFSPLIVRLCKEAVNAAYEMSLNEGLRFERRHFHATFSTKDRREGMTAFVEKRAPNFTNE</sequence>